<keyword evidence="6 7" id="KW-0472">Membrane</keyword>
<dbReference type="InterPro" id="IPR011014">
    <property type="entry name" value="MscS_channel_TM-2"/>
</dbReference>
<comment type="caution">
    <text evidence="11">The sequence shown here is derived from an EMBL/GenBank/DDBJ whole genome shotgun (WGS) entry which is preliminary data.</text>
</comment>
<dbReference type="GO" id="GO:0005886">
    <property type="term" value="C:plasma membrane"/>
    <property type="evidence" value="ECO:0007669"/>
    <property type="project" value="UniProtKB-SubCell"/>
</dbReference>
<dbReference type="InterPro" id="IPR010920">
    <property type="entry name" value="LSM_dom_sf"/>
</dbReference>
<evidence type="ECO:0000256" key="3">
    <source>
        <dbReference type="ARBA" id="ARBA00022475"/>
    </source>
</evidence>
<dbReference type="Proteomes" id="UP000295244">
    <property type="component" value="Unassembled WGS sequence"/>
</dbReference>
<dbReference type="InterPro" id="IPR049142">
    <property type="entry name" value="MS_channel_1st"/>
</dbReference>
<comment type="similarity">
    <text evidence="2">Belongs to the MscS (TC 1.A.23) family.</text>
</comment>
<evidence type="ECO:0000259" key="10">
    <source>
        <dbReference type="Pfam" id="PF21088"/>
    </source>
</evidence>
<protein>
    <submittedName>
        <fullName evidence="11">Mechanosensitive ion channel family protein</fullName>
    </submittedName>
</protein>
<feature type="transmembrane region" description="Helical" evidence="7">
    <location>
        <begin position="20"/>
        <end position="37"/>
    </location>
</feature>
<dbReference type="InterPro" id="IPR006685">
    <property type="entry name" value="MscS_channel_2nd"/>
</dbReference>
<dbReference type="RefSeq" id="WP_132688911.1">
    <property type="nucleotide sequence ID" value="NZ_SKBU01000007.1"/>
</dbReference>
<keyword evidence="4 7" id="KW-0812">Transmembrane</keyword>
<dbReference type="EMBL" id="SKBU01000007">
    <property type="protein sequence ID" value="TCJ19710.1"/>
    <property type="molecule type" value="Genomic_DNA"/>
</dbReference>
<name>A0A4R1BPX6_9ACTN</name>
<evidence type="ECO:0000256" key="4">
    <source>
        <dbReference type="ARBA" id="ARBA00022692"/>
    </source>
</evidence>
<gene>
    <name evidence="11" type="ORF">E0L93_04180</name>
</gene>
<evidence type="ECO:0000256" key="1">
    <source>
        <dbReference type="ARBA" id="ARBA00004651"/>
    </source>
</evidence>
<dbReference type="Pfam" id="PF21088">
    <property type="entry name" value="MS_channel_1st"/>
    <property type="match status" value="1"/>
</dbReference>
<feature type="domain" description="Mechanosensitive ion channel MscS" evidence="8">
    <location>
        <begin position="117"/>
        <end position="181"/>
    </location>
</feature>
<evidence type="ECO:0000256" key="7">
    <source>
        <dbReference type="SAM" id="Phobius"/>
    </source>
</evidence>
<feature type="transmembrane region" description="Helical" evidence="7">
    <location>
        <begin position="69"/>
        <end position="94"/>
    </location>
</feature>
<dbReference type="SUPFAM" id="SSF82861">
    <property type="entry name" value="Mechanosensitive channel protein MscS (YggB), transmembrane region"/>
    <property type="match status" value="1"/>
</dbReference>
<dbReference type="PANTHER" id="PTHR30460:SF0">
    <property type="entry name" value="MODERATE CONDUCTANCE MECHANOSENSITIVE CHANNEL YBIO"/>
    <property type="match status" value="1"/>
</dbReference>
<evidence type="ECO:0000259" key="8">
    <source>
        <dbReference type="Pfam" id="PF00924"/>
    </source>
</evidence>
<dbReference type="Pfam" id="PF00924">
    <property type="entry name" value="MS_channel_2nd"/>
    <property type="match status" value="1"/>
</dbReference>
<dbReference type="PANTHER" id="PTHR30460">
    <property type="entry name" value="MODERATE CONDUCTANCE MECHANOSENSITIVE CHANNEL YBIO"/>
    <property type="match status" value="1"/>
</dbReference>
<evidence type="ECO:0000256" key="6">
    <source>
        <dbReference type="ARBA" id="ARBA00023136"/>
    </source>
</evidence>
<dbReference type="InterPro" id="IPR023408">
    <property type="entry name" value="MscS_beta-dom_sf"/>
</dbReference>
<keyword evidence="12" id="KW-1185">Reference proteome</keyword>
<feature type="domain" description="Mechanosensitive ion channel transmembrane helices 2/3" evidence="10">
    <location>
        <begin position="78"/>
        <end position="116"/>
    </location>
</feature>
<keyword evidence="5 7" id="KW-1133">Transmembrane helix</keyword>
<dbReference type="SUPFAM" id="SSF82689">
    <property type="entry name" value="Mechanosensitive channel protein MscS (YggB), C-terminal domain"/>
    <property type="match status" value="1"/>
</dbReference>
<feature type="transmembrane region" description="Helical" evidence="7">
    <location>
        <begin position="100"/>
        <end position="119"/>
    </location>
</feature>
<dbReference type="GO" id="GO:0008381">
    <property type="term" value="F:mechanosensitive monoatomic ion channel activity"/>
    <property type="evidence" value="ECO:0007669"/>
    <property type="project" value="InterPro"/>
</dbReference>
<dbReference type="Gene3D" id="2.30.30.60">
    <property type="match status" value="1"/>
</dbReference>
<evidence type="ECO:0000313" key="12">
    <source>
        <dbReference type="Proteomes" id="UP000295244"/>
    </source>
</evidence>
<evidence type="ECO:0000259" key="9">
    <source>
        <dbReference type="Pfam" id="PF21082"/>
    </source>
</evidence>
<dbReference type="Pfam" id="PF21082">
    <property type="entry name" value="MS_channel_3rd"/>
    <property type="match status" value="1"/>
</dbReference>
<dbReference type="Gene3D" id="1.10.287.1260">
    <property type="match status" value="1"/>
</dbReference>
<dbReference type="AlphaFoldDB" id="A0A4R1BPX6"/>
<evidence type="ECO:0000256" key="5">
    <source>
        <dbReference type="ARBA" id="ARBA00022989"/>
    </source>
</evidence>
<evidence type="ECO:0000256" key="2">
    <source>
        <dbReference type="ARBA" id="ARBA00008017"/>
    </source>
</evidence>
<sequence length="299" mass="32559">MTELISMIRDVAAEPFVQAGLRAALIIVGAFGLYWLIKALSHRIVDMVRNGEAGDILSRREREKRATTLAGIVRAASLVVILVIATIMVLGVFGYNVAPLLAGAGIVGIAVGFGAQNLVRDVITGFFILLENQYSVGDVVQINGVAGVVTHVGLRTTTLRDLEGATHIIPNGIIEMVSNITKEYSQALVDVEVAYKEDLDRVREVLLQVGRELMRDPEFGPHVLEEPQVLGVEAFGASGITIRMVCKTAADQKWSITRELRRRIKVAFDREGIEIPWPHQKVFYYSASEGPDGSGRPAG</sequence>
<dbReference type="InterPro" id="IPR045276">
    <property type="entry name" value="YbiO_bact"/>
</dbReference>
<dbReference type="InterPro" id="IPR049278">
    <property type="entry name" value="MS_channel_C"/>
</dbReference>
<organism evidence="11 12">
    <name type="scientific">Rubrobacter taiwanensis</name>
    <dbReference type="NCBI Taxonomy" id="185139"/>
    <lineage>
        <taxon>Bacteria</taxon>
        <taxon>Bacillati</taxon>
        <taxon>Actinomycetota</taxon>
        <taxon>Rubrobacteria</taxon>
        <taxon>Rubrobacterales</taxon>
        <taxon>Rubrobacteraceae</taxon>
        <taxon>Rubrobacter</taxon>
    </lineage>
</organism>
<dbReference type="InterPro" id="IPR011066">
    <property type="entry name" value="MscS_channel_C_sf"/>
</dbReference>
<accession>A0A4R1BPX6</accession>
<dbReference type="OrthoDB" id="4638917at2"/>
<evidence type="ECO:0000313" key="11">
    <source>
        <dbReference type="EMBL" id="TCJ19710.1"/>
    </source>
</evidence>
<dbReference type="Gene3D" id="3.30.70.100">
    <property type="match status" value="1"/>
</dbReference>
<proteinExistence type="inferred from homology"/>
<keyword evidence="3" id="KW-1003">Cell membrane</keyword>
<reference evidence="11 12" key="1">
    <citation type="submission" date="2019-03" db="EMBL/GenBank/DDBJ databases">
        <title>Whole genome sequence of a novel Rubrobacter taiwanensis strain, isolated from Yellowstone National Park.</title>
        <authorList>
            <person name="Freed S."/>
            <person name="Ramaley R.F."/>
            <person name="Kyndt J.A."/>
        </authorList>
    </citation>
    <scope>NUCLEOTIDE SEQUENCE [LARGE SCALE GENOMIC DNA]</scope>
    <source>
        <strain evidence="11 12">Yellowstone</strain>
    </source>
</reference>
<dbReference type="FunFam" id="2.30.30.60:FF:000001">
    <property type="entry name" value="MscS Mechanosensitive ion channel"/>
    <property type="match status" value="1"/>
</dbReference>
<dbReference type="SUPFAM" id="SSF50182">
    <property type="entry name" value="Sm-like ribonucleoproteins"/>
    <property type="match status" value="1"/>
</dbReference>
<comment type="subcellular location">
    <subcellularLocation>
        <location evidence="1">Cell membrane</location>
        <topology evidence="1">Multi-pass membrane protein</topology>
    </subcellularLocation>
</comment>
<feature type="domain" description="Mechanosensitive ion channel MscS C-terminal" evidence="9">
    <location>
        <begin position="189"/>
        <end position="275"/>
    </location>
</feature>